<dbReference type="EMBL" id="BQNB010014170">
    <property type="protein sequence ID" value="GJT24887.1"/>
    <property type="molecule type" value="Genomic_DNA"/>
</dbReference>
<proteinExistence type="predicted"/>
<reference evidence="1" key="1">
    <citation type="journal article" date="2022" name="Int. J. Mol. Sci.">
        <title>Draft Genome of Tanacetum Coccineum: Genomic Comparison of Closely Related Tanacetum-Family Plants.</title>
        <authorList>
            <person name="Yamashiro T."/>
            <person name="Shiraishi A."/>
            <person name="Nakayama K."/>
            <person name="Satake H."/>
        </authorList>
    </citation>
    <scope>NUCLEOTIDE SEQUENCE</scope>
</reference>
<protein>
    <submittedName>
        <fullName evidence="1">Uncharacterized protein</fullName>
    </submittedName>
</protein>
<organism evidence="1 2">
    <name type="scientific">Tanacetum coccineum</name>
    <dbReference type="NCBI Taxonomy" id="301880"/>
    <lineage>
        <taxon>Eukaryota</taxon>
        <taxon>Viridiplantae</taxon>
        <taxon>Streptophyta</taxon>
        <taxon>Embryophyta</taxon>
        <taxon>Tracheophyta</taxon>
        <taxon>Spermatophyta</taxon>
        <taxon>Magnoliopsida</taxon>
        <taxon>eudicotyledons</taxon>
        <taxon>Gunneridae</taxon>
        <taxon>Pentapetalae</taxon>
        <taxon>asterids</taxon>
        <taxon>campanulids</taxon>
        <taxon>Asterales</taxon>
        <taxon>Asteraceae</taxon>
        <taxon>Asteroideae</taxon>
        <taxon>Anthemideae</taxon>
        <taxon>Anthemidinae</taxon>
        <taxon>Tanacetum</taxon>
    </lineage>
</organism>
<keyword evidence="2" id="KW-1185">Reference proteome</keyword>
<comment type="caution">
    <text evidence="1">The sequence shown here is derived from an EMBL/GenBank/DDBJ whole genome shotgun (WGS) entry which is preliminary data.</text>
</comment>
<reference evidence="1" key="2">
    <citation type="submission" date="2022-01" db="EMBL/GenBank/DDBJ databases">
        <authorList>
            <person name="Yamashiro T."/>
            <person name="Shiraishi A."/>
            <person name="Satake H."/>
            <person name="Nakayama K."/>
        </authorList>
    </citation>
    <scope>NUCLEOTIDE SEQUENCE</scope>
</reference>
<evidence type="ECO:0000313" key="2">
    <source>
        <dbReference type="Proteomes" id="UP001151760"/>
    </source>
</evidence>
<dbReference type="Proteomes" id="UP001151760">
    <property type="component" value="Unassembled WGS sequence"/>
</dbReference>
<sequence length="101" mass="11669">MGKEERWPQRKSSFTGDLAAKVDKLSKDLESVISWIRDQPPKAHVTPVKERYAEYKFEDDDIKDGDNDNKKMQGPHYPFKVEARIDIPTYDGIVDAEKLDS</sequence>
<name>A0ABQ5CFN9_9ASTR</name>
<accession>A0ABQ5CFN9</accession>
<evidence type="ECO:0000313" key="1">
    <source>
        <dbReference type="EMBL" id="GJT24887.1"/>
    </source>
</evidence>
<gene>
    <name evidence="1" type="ORF">Tco_0894824</name>
</gene>